<keyword evidence="2" id="KW-1185">Reference proteome</keyword>
<gene>
    <name evidence="1" type="ORF">AT746_05685</name>
</gene>
<reference evidence="1 2" key="1">
    <citation type="submission" date="2015-12" db="EMBL/GenBank/DDBJ databases">
        <title>Complete genome of Lacimicrobium alkaliphilum KCTC 32984.</title>
        <authorList>
            <person name="Kim S.-G."/>
            <person name="Lee Y.-J."/>
        </authorList>
    </citation>
    <scope>NUCLEOTIDE SEQUENCE [LARGE SCALE GENOMIC DNA]</scope>
    <source>
        <strain evidence="1 2">YelD216</strain>
    </source>
</reference>
<proteinExistence type="predicted"/>
<accession>A0A0U2JJZ6</accession>
<dbReference type="EMBL" id="CP013650">
    <property type="protein sequence ID" value="ALT00343.1"/>
    <property type="molecule type" value="Genomic_DNA"/>
</dbReference>
<dbReference type="InterPro" id="IPR009858">
    <property type="entry name" value="DUF1415"/>
</dbReference>
<dbReference type="AlphaFoldDB" id="A0A0U2JJZ6"/>
<name>A0A0U2JJZ6_9ALTE</name>
<dbReference type="Proteomes" id="UP000068447">
    <property type="component" value="Chromosome"/>
</dbReference>
<dbReference type="Pfam" id="PF07209">
    <property type="entry name" value="DUF1415"/>
    <property type="match status" value="1"/>
</dbReference>
<evidence type="ECO:0008006" key="3">
    <source>
        <dbReference type="Google" id="ProtNLM"/>
    </source>
</evidence>
<dbReference type="STRING" id="1526571.AT746_05685"/>
<dbReference type="KEGG" id="lal:AT746_05685"/>
<protein>
    <recommendedName>
        <fullName evidence="3">DUF1415 domain-containing protein</fullName>
    </recommendedName>
</protein>
<evidence type="ECO:0000313" key="2">
    <source>
        <dbReference type="Proteomes" id="UP000068447"/>
    </source>
</evidence>
<evidence type="ECO:0000313" key="1">
    <source>
        <dbReference type="EMBL" id="ALT00343.1"/>
    </source>
</evidence>
<organism evidence="1 2">
    <name type="scientific">Lacimicrobium alkaliphilum</name>
    <dbReference type="NCBI Taxonomy" id="1526571"/>
    <lineage>
        <taxon>Bacteria</taxon>
        <taxon>Pseudomonadati</taxon>
        <taxon>Pseudomonadota</taxon>
        <taxon>Gammaproteobacteria</taxon>
        <taxon>Alteromonadales</taxon>
        <taxon>Alteromonadaceae</taxon>
        <taxon>Lacimicrobium</taxon>
    </lineage>
</organism>
<dbReference type="OrthoDB" id="277390at2"/>
<sequence length="163" mass="18873">MVIGLNFCPFARQELVHTRYSVCYQRKIKAVLQSLETELEHLRANQDVVTSLLIVAQGFGDFYHYLELVERADDFLDRQGYRGDFQLASFHPQYQFDGEAADDPSNYTNRAPFPILHLLRESGIEEALANYRQPQNIPLRNIAKARELGSQVLQQKLNDCKRQ</sequence>